<proteinExistence type="inferred from homology"/>
<dbReference type="InterPro" id="IPR000683">
    <property type="entry name" value="Gfo/Idh/MocA-like_OxRdtase_N"/>
</dbReference>
<name>A0ABX2MWP5_9BACL</name>
<dbReference type="Gene3D" id="3.30.360.10">
    <property type="entry name" value="Dihydrodipicolinate Reductase, domain 2"/>
    <property type="match status" value="1"/>
</dbReference>
<protein>
    <submittedName>
        <fullName evidence="4">Gfo/Idh/MocA family oxidoreductase</fullName>
    </submittedName>
</protein>
<sequence length="425" mass="47677">MSQLKAVLIGAGARGAGGYAPYALDYPHELTFIAVAEADPVRRARFAEKHGIPPEHCYETWEPLLAEPKLADIAVICTQDRMHYGPTMQALDKKYHVMLEKPMSPDPKECLEMEQAARDNDRLLTICHVLRYTPFWNTIKKVIQEGRIGEIVSIQLNENVGYWHIAHSFVRGNWNNSNTSSPMILSKSCHDMDVLSWLVDQPCLKVSSFGSLKHFHEGNAPEGSADRCLDCAVEPTCAYSAPRFYLSDQFRGWAGHFTQELTKTNIIQGLRDTDYGRCVYRSDNNVVDHQVVNMEFDGGATAMFSMCGFTFEQERRIQIMGTKGELRGEEDQITVYDFLTHQKTEITIPSQTSGHGGGDSGIVRNFLNEVRHYNGQESLTSTSAAASVRSHLIAFAAEKSRLNGGESIDLNEYARQLMVKEELSK</sequence>
<dbReference type="InterPro" id="IPR004104">
    <property type="entry name" value="Gfo/Idh/MocA-like_OxRdtase_C"/>
</dbReference>
<feature type="domain" description="Gfo/Idh/MocA-like oxidoreductase N-terminal" evidence="2">
    <location>
        <begin position="5"/>
        <end position="126"/>
    </location>
</feature>
<dbReference type="Gene3D" id="3.40.50.720">
    <property type="entry name" value="NAD(P)-binding Rossmann-like Domain"/>
    <property type="match status" value="1"/>
</dbReference>
<evidence type="ECO:0000259" key="3">
    <source>
        <dbReference type="Pfam" id="PF02894"/>
    </source>
</evidence>
<evidence type="ECO:0000313" key="4">
    <source>
        <dbReference type="EMBL" id="NUU58486.1"/>
    </source>
</evidence>
<keyword evidence="5" id="KW-1185">Reference proteome</keyword>
<feature type="domain" description="Gfo/Idh/MocA-like oxidoreductase C-terminal" evidence="3">
    <location>
        <begin position="140"/>
        <end position="369"/>
    </location>
</feature>
<dbReference type="InterPro" id="IPR036291">
    <property type="entry name" value="NAD(P)-bd_dom_sf"/>
</dbReference>
<evidence type="ECO:0000313" key="5">
    <source>
        <dbReference type="Proteomes" id="UP000577724"/>
    </source>
</evidence>
<evidence type="ECO:0000259" key="2">
    <source>
        <dbReference type="Pfam" id="PF01408"/>
    </source>
</evidence>
<dbReference type="Proteomes" id="UP000577724">
    <property type="component" value="Unassembled WGS sequence"/>
</dbReference>
<dbReference type="InterPro" id="IPR051450">
    <property type="entry name" value="Gfo/Idh/MocA_Oxidoreductases"/>
</dbReference>
<organism evidence="4 5">
    <name type="scientific">Paenibacillus taichungensis</name>
    <dbReference type="NCBI Taxonomy" id="484184"/>
    <lineage>
        <taxon>Bacteria</taxon>
        <taxon>Bacillati</taxon>
        <taxon>Bacillota</taxon>
        <taxon>Bacilli</taxon>
        <taxon>Bacillales</taxon>
        <taxon>Paenibacillaceae</taxon>
        <taxon>Paenibacillus</taxon>
    </lineage>
</organism>
<dbReference type="RefSeq" id="WP_175383804.1">
    <property type="nucleotide sequence ID" value="NZ_CBCRYD010000009.1"/>
</dbReference>
<evidence type="ECO:0000256" key="1">
    <source>
        <dbReference type="ARBA" id="ARBA00010928"/>
    </source>
</evidence>
<dbReference type="PANTHER" id="PTHR43377:SF2">
    <property type="entry name" value="BINDING ROSSMANN FOLD OXIDOREDUCTASE, PUTATIVE (AFU_ORTHOLOGUE AFUA_4G00560)-RELATED"/>
    <property type="match status" value="1"/>
</dbReference>
<dbReference type="Pfam" id="PF01408">
    <property type="entry name" value="GFO_IDH_MocA"/>
    <property type="match status" value="1"/>
</dbReference>
<dbReference type="Pfam" id="PF02894">
    <property type="entry name" value="GFO_IDH_MocA_C"/>
    <property type="match status" value="1"/>
</dbReference>
<gene>
    <name evidence="4" type="ORF">HP548_30845</name>
</gene>
<dbReference type="PANTHER" id="PTHR43377">
    <property type="entry name" value="BILIVERDIN REDUCTASE A"/>
    <property type="match status" value="1"/>
</dbReference>
<reference evidence="4 5" key="1">
    <citation type="submission" date="2020-05" db="EMBL/GenBank/DDBJ databases">
        <title>Genome Sequencing of Type Strains.</title>
        <authorList>
            <person name="Lemaire J.F."/>
            <person name="Inderbitzin P."/>
            <person name="Gregorio O.A."/>
            <person name="Collins S.B."/>
            <person name="Wespe N."/>
            <person name="Knight-Connoni V."/>
        </authorList>
    </citation>
    <scope>NUCLEOTIDE SEQUENCE [LARGE SCALE GENOMIC DNA]</scope>
    <source>
        <strain evidence="4 5">DSM 19942</strain>
    </source>
</reference>
<dbReference type="GeneID" id="97135177"/>
<dbReference type="SUPFAM" id="SSF51735">
    <property type="entry name" value="NAD(P)-binding Rossmann-fold domains"/>
    <property type="match status" value="1"/>
</dbReference>
<accession>A0ABX2MWP5</accession>
<comment type="caution">
    <text evidence="4">The sequence shown here is derived from an EMBL/GenBank/DDBJ whole genome shotgun (WGS) entry which is preliminary data.</text>
</comment>
<comment type="similarity">
    <text evidence="1">Belongs to the Gfo/Idh/MocA family.</text>
</comment>
<dbReference type="EMBL" id="JABMCC010000121">
    <property type="protein sequence ID" value="NUU58486.1"/>
    <property type="molecule type" value="Genomic_DNA"/>
</dbReference>
<dbReference type="SUPFAM" id="SSF55347">
    <property type="entry name" value="Glyceraldehyde-3-phosphate dehydrogenase-like, C-terminal domain"/>
    <property type="match status" value="1"/>
</dbReference>